<evidence type="ECO:0000256" key="13">
    <source>
        <dbReference type="ARBA" id="ARBA00022967"/>
    </source>
</evidence>
<dbReference type="InterPro" id="IPR008250">
    <property type="entry name" value="ATPase_P-typ_transduc_dom_A_sf"/>
</dbReference>
<evidence type="ECO:0000313" key="24">
    <source>
        <dbReference type="Proteomes" id="UP000063781"/>
    </source>
</evidence>
<keyword evidence="8" id="KW-0677">Repeat</keyword>
<dbReference type="InterPro" id="IPR059000">
    <property type="entry name" value="ATPase_P-type_domA"/>
</dbReference>
<dbReference type="NCBIfam" id="TIGR01525">
    <property type="entry name" value="ATPase-IB_hvy"/>
    <property type="match status" value="1"/>
</dbReference>
<evidence type="ECO:0000313" key="23">
    <source>
        <dbReference type="EMBL" id="AMC93918.1"/>
    </source>
</evidence>
<dbReference type="InterPro" id="IPR018303">
    <property type="entry name" value="ATPase_P-typ_P_site"/>
</dbReference>
<feature type="domain" description="HMA" evidence="22">
    <location>
        <begin position="73"/>
        <end position="139"/>
    </location>
</feature>
<dbReference type="Gene3D" id="2.70.150.10">
    <property type="entry name" value="Calcium-transporting ATPase, cytoplasmic transduction domain A"/>
    <property type="match status" value="1"/>
</dbReference>
<evidence type="ECO:0000256" key="16">
    <source>
        <dbReference type="ARBA" id="ARBA00023065"/>
    </source>
</evidence>
<evidence type="ECO:0000256" key="19">
    <source>
        <dbReference type="ARBA" id="ARBA00033239"/>
    </source>
</evidence>
<dbReference type="InterPro" id="IPR006121">
    <property type="entry name" value="HMA_dom"/>
</dbReference>
<dbReference type="NCBIfam" id="TIGR01511">
    <property type="entry name" value="ATPase-IB1_Cu"/>
    <property type="match status" value="1"/>
</dbReference>
<keyword evidence="13" id="KW-1278">Translocase</keyword>
<evidence type="ECO:0000256" key="2">
    <source>
        <dbReference type="ARBA" id="ARBA00006024"/>
    </source>
</evidence>
<dbReference type="GO" id="GO:0005886">
    <property type="term" value="C:plasma membrane"/>
    <property type="evidence" value="ECO:0007669"/>
    <property type="project" value="UniProtKB-SubCell"/>
</dbReference>
<dbReference type="PROSITE" id="PS50846">
    <property type="entry name" value="HMA_2"/>
    <property type="match status" value="2"/>
</dbReference>
<feature type="transmembrane region" description="Helical" evidence="21">
    <location>
        <begin position="419"/>
        <end position="441"/>
    </location>
</feature>
<keyword evidence="14 21" id="KW-1133">Transmembrane helix</keyword>
<dbReference type="GO" id="GO:0005507">
    <property type="term" value="F:copper ion binding"/>
    <property type="evidence" value="ECO:0007669"/>
    <property type="project" value="InterPro"/>
</dbReference>
<dbReference type="Gene3D" id="3.40.50.1000">
    <property type="entry name" value="HAD superfamily/HAD-like"/>
    <property type="match status" value="1"/>
</dbReference>
<evidence type="ECO:0000256" key="10">
    <source>
        <dbReference type="ARBA" id="ARBA00022796"/>
    </source>
</evidence>
<evidence type="ECO:0000256" key="4">
    <source>
        <dbReference type="ARBA" id="ARBA00015102"/>
    </source>
</evidence>
<dbReference type="PRINTS" id="PR00943">
    <property type="entry name" value="CUATPASE"/>
</dbReference>
<feature type="transmembrane region" description="Helical" evidence="21">
    <location>
        <begin position="266"/>
        <end position="285"/>
    </location>
</feature>
<dbReference type="PROSITE" id="PS00154">
    <property type="entry name" value="ATPASE_E1_E2"/>
    <property type="match status" value="1"/>
</dbReference>
<dbReference type="SUPFAM" id="SSF55008">
    <property type="entry name" value="HMA, heavy metal-associated domain"/>
    <property type="match status" value="2"/>
</dbReference>
<dbReference type="InterPro" id="IPR036163">
    <property type="entry name" value="HMA_dom_sf"/>
</dbReference>
<gene>
    <name evidence="23" type="ORF">AOC36_07945</name>
</gene>
<dbReference type="InterPro" id="IPR023298">
    <property type="entry name" value="ATPase_P-typ_TM_dom_sf"/>
</dbReference>
<reference evidence="23 24" key="1">
    <citation type="submission" date="2015-10" db="EMBL/GenBank/DDBJ databases">
        <title>Erysipelothrix larvae sp. LV19 isolated from the larval gut of the rhinoceros beetle, Trypoxylus dichotomus.</title>
        <authorList>
            <person name="Lim S."/>
            <person name="Kim B.-C."/>
        </authorList>
    </citation>
    <scope>NUCLEOTIDE SEQUENCE [LARGE SCALE GENOMIC DNA]</scope>
    <source>
        <strain evidence="23 24">LV19</strain>
    </source>
</reference>
<keyword evidence="7 21" id="KW-0479">Metal-binding</keyword>
<dbReference type="InterPro" id="IPR044492">
    <property type="entry name" value="P_typ_ATPase_HD_dom"/>
</dbReference>
<comment type="similarity">
    <text evidence="2 21">Belongs to the cation transport ATPase (P-type) (TC 3.A.3) family. Type IB subfamily.</text>
</comment>
<keyword evidence="5" id="KW-0813">Transport</keyword>
<proteinExistence type="inferred from homology"/>
<dbReference type="PANTHER" id="PTHR43520:SF8">
    <property type="entry name" value="P-TYPE CU(+) TRANSPORTER"/>
    <property type="match status" value="1"/>
</dbReference>
<dbReference type="GO" id="GO:0055070">
    <property type="term" value="P:copper ion homeostasis"/>
    <property type="evidence" value="ECO:0007669"/>
    <property type="project" value="TreeGrafter"/>
</dbReference>
<dbReference type="NCBIfam" id="TIGR00003">
    <property type="entry name" value="copper ion binding protein"/>
    <property type="match status" value="2"/>
</dbReference>
<accession>A0A120JTT7</accession>
<feature type="transmembrane region" description="Helical" evidence="21">
    <location>
        <begin position="163"/>
        <end position="186"/>
    </location>
</feature>
<evidence type="ECO:0000256" key="12">
    <source>
        <dbReference type="ARBA" id="ARBA00022842"/>
    </source>
</evidence>
<dbReference type="PRINTS" id="PR00119">
    <property type="entry name" value="CATATPASE"/>
</dbReference>
<evidence type="ECO:0000256" key="8">
    <source>
        <dbReference type="ARBA" id="ARBA00022737"/>
    </source>
</evidence>
<dbReference type="InterPro" id="IPR001757">
    <property type="entry name" value="P_typ_ATPase"/>
</dbReference>
<protein>
    <recommendedName>
        <fullName evidence="4">Copper-exporting P-type ATPase</fullName>
        <ecNumber evidence="3">7.2.2.8</ecNumber>
    </recommendedName>
    <alternativeName>
        <fullName evidence="18">Copper-exporting P-type ATPase A</fullName>
    </alternativeName>
    <alternativeName>
        <fullName evidence="19">Cu(+)-exporting ATPase</fullName>
    </alternativeName>
</protein>
<dbReference type="GO" id="GO:0140581">
    <property type="term" value="F:P-type monovalent copper transporter activity"/>
    <property type="evidence" value="ECO:0007669"/>
    <property type="project" value="UniProtKB-EC"/>
</dbReference>
<dbReference type="FunFam" id="2.70.150.10:FF:000002">
    <property type="entry name" value="Copper-transporting ATPase 1, putative"/>
    <property type="match status" value="1"/>
</dbReference>
<evidence type="ECO:0000256" key="6">
    <source>
        <dbReference type="ARBA" id="ARBA00022692"/>
    </source>
</evidence>
<keyword evidence="12" id="KW-0460">Magnesium</keyword>
<dbReference type="OrthoDB" id="9813266at2"/>
<evidence type="ECO:0000256" key="7">
    <source>
        <dbReference type="ARBA" id="ARBA00022723"/>
    </source>
</evidence>
<dbReference type="InterPro" id="IPR023214">
    <property type="entry name" value="HAD_sf"/>
</dbReference>
<dbReference type="Proteomes" id="UP000063781">
    <property type="component" value="Chromosome"/>
</dbReference>
<dbReference type="EC" id="7.2.2.8" evidence="3"/>
<evidence type="ECO:0000256" key="14">
    <source>
        <dbReference type="ARBA" id="ARBA00022989"/>
    </source>
</evidence>
<dbReference type="GO" id="GO:0005524">
    <property type="term" value="F:ATP binding"/>
    <property type="evidence" value="ECO:0007669"/>
    <property type="project" value="UniProtKB-UniRule"/>
</dbReference>
<evidence type="ECO:0000256" key="3">
    <source>
        <dbReference type="ARBA" id="ARBA00012517"/>
    </source>
</evidence>
<dbReference type="STRING" id="1514105.AOC36_07945"/>
<dbReference type="SUPFAM" id="SSF81653">
    <property type="entry name" value="Calcium ATPase, transduction domain A"/>
    <property type="match status" value="1"/>
</dbReference>
<dbReference type="GO" id="GO:0016887">
    <property type="term" value="F:ATP hydrolysis activity"/>
    <property type="evidence" value="ECO:0007669"/>
    <property type="project" value="InterPro"/>
</dbReference>
<dbReference type="InterPro" id="IPR006122">
    <property type="entry name" value="HMA_Cu_ion-bd"/>
</dbReference>
<comment type="subcellular location">
    <subcellularLocation>
        <location evidence="1">Cell membrane</location>
        <topology evidence="1">Multi-pass membrane protein</topology>
    </subcellularLocation>
</comment>
<dbReference type="SFLD" id="SFLDF00027">
    <property type="entry name" value="p-type_atpase"/>
    <property type="match status" value="1"/>
</dbReference>
<dbReference type="InterPro" id="IPR036412">
    <property type="entry name" value="HAD-like_sf"/>
</dbReference>
<dbReference type="SFLD" id="SFLDG00002">
    <property type="entry name" value="C1.7:_P-type_atpase_like"/>
    <property type="match status" value="1"/>
</dbReference>
<dbReference type="NCBIfam" id="TIGR01494">
    <property type="entry name" value="ATPase_P-type"/>
    <property type="match status" value="1"/>
</dbReference>
<dbReference type="SUPFAM" id="SSF81665">
    <property type="entry name" value="Calcium ATPase, transmembrane domain M"/>
    <property type="match status" value="1"/>
</dbReference>
<name>A0A120JTT7_9FIRM</name>
<keyword evidence="15" id="KW-0186">Copper</keyword>
<keyword evidence="9 21" id="KW-0547">Nucleotide-binding</keyword>
<evidence type="ECO:0000256" key="5">
    <source>
        <dbReference type="ARBA" id="ARBA00022448"/>
    </source>
</evidence>
<feature type="transmembrane region" description="Helical" evidence="21">
    <location>
        <begin position="447"/>
        <end position="467"/>
    </location>
</feature>
<keyword evidence="16" id="KW-0406">Ion transport</keyword>
<dbReference type="PRINTS" id="PR00942">
    <property type="entry name" value="CUATPASEI"/>
</dbReference>
<dbReference type="CDD" id="cd02094">
    <property type="entry name" value="P-type_ATPase_Cu-like"/>
    <property type="match status" value="1"/>
</dbReference>
<evidence type="ECO:0000256" key="20">
    <source>
        <dbReference type="ARBA" id="ARBA00049289"/>
    </source>
</evidence>
<dbReference type="FunFam" id="3.30.70.100:FF:000005">
    <property type="entry name" value="Copper-exporting P-type ATPase A"/>
    <property type="match status" value="2"/>
</dbReference>
<dbReference type="Gene3D" id="3.40.1110.10">
    <property type="entry name" value="Calcium-transporting ATPase, cytoplasmic domain N"/>
    <property type="match status" value="1"/>
</dbReference>
<dbReference type="GO" id="GO:0043682">
    <property type="term" value="F:P-type divalent copper transporter activity"/>
    <property type="evidence" value="ECO:0007669"/>
    <property type="project" value="TreeGrafter"/>
</dbReference>
<keyword evidence="17 21" id="KW-0472">Membrane</keyword>
<dbReference type="InterPro" id="IPR017969">
    <property type="entry name" value="Heavy-metal-associated_CS"/>
</dbReference>
<keyword evidence="21" id="KW-1003">Cell membrane</keyword>
<feature type="transmembrane region" description="Helical" evidence="21">
    <location>
        <begin position="237"/>
        <end position="254"/>
    </location>
</feature>
<dbReference type="Pfam" id="PF00702">
    <property type="entry name" value="Hydrolase"/>
    <property type="match status" value="1"/>
</dbReference>
<dbReference type="SUPFAM" id="SSF56784">
    <property type="entry name" value="HAD-like"/>
    <property type="match status" value="1"/>
</dbReference>
<dbReference type="PANTHER" id="PTHR43520">
    <property type="entry name" value="ATP7, ISOFORM B"/>
    <property type="match status" value="1"/>
</dbReference>
<keyword evidence="24" id="KW-1185">Reference proteome</keyword>
<organism evidence="23 24">
    <name type="scientific">Erysipelothrix larvae</name>
    <dbReference type="NCBI Taxonomy" id="1514105"/>
    <lineage>
        <taxon>Bacteria</taxon>
        <taxon>Bacillati</taxon>
        <taxon>Bacillota</taxon>
        <taxon>Erysipelotrichia</taxon>
        <taxon>Erysipelotrichales</taxon>
        <taxon>Erysipelotrichaceae</taxon>
        <taxon>Erysipelothrix</taxon>
    </lineage>
</organism>
<dbReference type="PROSITE" id="PS01047">
    <property type="entry name" value="HMA_1"/>
    <property type="match status" value="2"/>
</dbReference>
<keyword evidence="10" id="KW-0187">Copper transport</keyword>
<dbReference type="Pfam" id="PF00403">
    <property type="entry name" value="HMA"/>
    <property type="match status" value="2"/>
</dbReference>
<comment type="catalytic activity">
    <reaction evidence="20">
        <text>Cu(+)(in) + ATP + H2O = Cu(+)(out) + ADP + phosphate + H(+)</text>
        <dbReference type="Rhea" id="RHEA:25792"/>
        <dbReference type="ChEBI" id="CHEBI:15377"/>
        <dbReference type="ChEBI" id="CHEBI:15378"/>
        <dbReference type="ChEBI" id="CHEBI:30616"/>
        <dbReference type="ChEBI" id="CHEBI:43474"/>
        <dbReference type="ChEBI" id="CHEBI:49552"/>
        <dbReference type="ChEBI" id="CHEBI:456216"/>
        <dbReference type="EC" id="7.2.2.8"/>
    </reaction>
</comment>
<evidence type="ECO:0000256" key="15">
    <source>
        <dbReference type="ARBA" id="ARBA00023008"/>
    </source>
</evidence>
<feature type="transmembrane region" description="Helical" evidence="21">
    <location>
        <begin position="198"/>
        <end position="216"/>
    </location>
</feature>
<evidence type="ECO:0000256" key="1">
    <source>
        <dbReference type="ARBA" id="ARBA00004651"/>
    </source>
</evidence>
<keyword evidence="6 21" id="KW-0812">Transmembrane</keyword>
<feature type="transmembrane region" description="Helical" evidence="21">
    <location>
        <begin position="784"/>
        <end position="804"/>
    </location>
</feature>
<feature type="domain" description="HMA" evidence="22">
    <location>
        <begin position="2"/>
        <end position="67"/>
    </location>
</feature>
<dbReference type="InterPro" id="IPR023299">
    <property type="entry name" value="ATPase_P-typ_cyto_dom_N"/>
</dbReference>
<dbReference type="EMBL" id="CP013213">
    <property type="protein sequence ID" value="AMC93918.1"/>
    <property type="molecule type" value="Genomic_DNA"/>
</dbReference>
<feature type="transmembrane region" description="Helical" evidence="21">
    <location>
        <begin position="756"/>
        <end position="778"/>
    </location>
</feature>
<evidence type="ECO:0000256" key="18">
    <source>
        <dbReference type="ARBA" id="ARBA00029719"/>
    </source>
</evidence>
<dbReference type="CDD" id="cd00371">
    <property type="entry name" value="HMA"/>
    <property type="match status" value="2"/>
</dbReference>
<dbReference type="Gene3D" id="3.30.70.100">
    <property type="match status" value="2"/>
</dbReference>
<dbReference type="RefSeq" id="WP_067633150.1">
    <property type="nucleotide sequence ID" value="NZ_CP013213.1"/>
</dbReference>
<evidence type="ECO:0000259" key="22">
    <source>
        <dbReference type="PROSITE" id="PS50846"/>
    </source>
</evidence>
<dbReference type="InterPro" id="IPR027256">
    <property type="entry name" value="P-typ_ATPase_IB"/>
</dbReference>
<dbReference type="SFLD" id="SFLDS00003">
    <property type="entry name" value="Haloacid_Dehalogenase"/>
    <property type="match status" value="1"/>
</dbReference>
<evidence type="ECO:0000256" key="11">
    <source>
        <dbReference type="ARBA" id="ARBA00022840"/>
    </source>
</evidence>
<evidence type="ECO:0000256" key="17">
    <source>
        <dbReference type="ARBA" id="ARBA00023136"/>
    </source>
</evidence>
<evidence type="ECO:0000256" key="9">
    <source>
        <dbReference type="ARBA" id="ARBA00022741"/>
    </source>
</evidence>
<dbReference type="Pfam" id="PF00122">
    <property type="entry name" value="E1-E2_ATPase"/>
    <property type="match status" value="1"/>
</dbReference>
<keyword evidence="11 21" id="KW-0067">ATP-binding</keyword>
<evidence type="ECO:0000256" key="21">
    <source>
        <dbReference type="RuleBase" id="RU362081"/>
    </source>
</evidence>
<dbReference type="KEGG" id="erl:AOC36_07945"/>
<sequence>MSERNYDVEGMSCASCVSHVTKAIEGVPGVKNVSVNLLTNKAHVEFEGDDKTEDIIKAVHKSGYEVKRPQEVESLDLNVEGMSCASCVAHVEKAVQKLEGVESISVNLLSNSAHVDYDPQKVRKFEIYDAITRSGYTPSDKEDIFQDDKDEKTKEIIKHRNSVIVSLVLGAIMLYVVMGPMLFANLPIPAFLDHMKHPYIFVIFQFVVAVIVMGIYRHTLIKGFKALLNRAPNMDSLVAVGTLSAFTYSLYGSVRVFMGDTHFAMHLYYETVAVVLALVGLGRLMEDISKVKTTSAIKALLNLKPKTAILIVDGEEKVIDADEIRVNDILRVKPGESIPMDGIVIEGRSSVDESMLTGESLPVDKEIDSNVTMGTLNVNGSLVIKASVTNKDTKLAQIIRLVEKAQTEKAPIAQFADMIAGVFVPVVMVIATVAGILWYITTGDLEFSLTIFVTVLVIACPCALGLATPTAIMVGTGVGASHGVFIKSSESLELAAKTNVVVFDKTGTLTHGKPSVSDVESDHKALMLQIAASLESNSTHPLGKAIIDKTTSDDIQLLPTDQYFEHHGMGLSAKIKGKNAYIGNAKLMDFAQVAYDEERANAISSEGKTAMYVAYDGTLLGLIGVSDSIKEEAVDVIQELKDMNIDVVMLTGDHPKSAQAISKQLGLSHVIAQVLPEEKSEHIKKLQEGNKTVMMVGDGINDAVALVQADIGVAIGTGTDVAVESSNIVLMRDDLHGVSGAIKLSKKTLRNIKENLFWAFLYNVVCIPVAAGVIYALFDGPLLDPMIAGAAMAFSSVSVVLNALRLRRFKFKMK</sequence>
<dbReference type="AlphaFoldDB" id="A0A120JTT7"/>